<feature type="region of interest" description="Disordered" evidence="1">
    <location>
        <begin position="190"/>
        <end position="224"/>
    </location>
</feature>
<organism evidence="2 3">
    <name type="scientific">Oryza sativa subsp. japonica</name>
    <name type="common">Rice</name>
    <dbReference type="NCBI Taxonomy" id="39947"/>
    <lineage>
        <taxon>Eukaryota</taxon>
        <taxon>Viridiplantae</taxon>
        <taxon>Streptophyta</taxon>
        <taxon>Embryophyta</taxon>
        <taxon>Tracheophyta</taxon>
        <taxon>Spermatophyta</taxon>
        <taxon>Magnoliopsida</taxon>
        <taxon>Liliopsida</taxon>
        <taxon>Poales</taxon>
        <taxon>Poaceae</taxon>
        <taxon>BOP clade</taxon>
        <taxon>Oryzoideae</taxon>
        <taxon>Oryzeae</taxon>
        <taxon>Oryzinae</taxon>
        <taxon>Oryza</taxon>
        <taxon>Oryza sativa</taxon>
    </lineage>
</organism>
<dbReference type="EMBL" id="AP005652">
    <property type="protein sequence ID" value="BAD36192.1"/>
    <property type="molecule type" value="Genomic_DNA"/>
</dbReference>
<feature type="compositionally biased region" description="Basic and acidic residues" evidence="1">
    <location>
        <begin position="1"/>
        <end position="16"/>
    </location>
</feature>
<evidence type="ECO:0000256" key="1">
    <source>
        <dbReference type="SAM" id="MobiDB-lite"/>
    </source>
</evidence>
<feature type="compositionally biased region" description="Basic and acidic residues" evidence="1">
    <location>
        <begin position="34"/>
        <end position="60"/>
    </location>
</feature>
<dbReference type="InterPro" id="IPR015495">
    <property type="entry name" value="Myb_TF_plants"/>
</dbReference>
<accession>Q69NP2</accession>
<feature type="compositionally biased region" description="Basic and acidic residues" evidence="1">
    <location>
        <begin position="190"/>
        <end position="207"/>
    </location>
</feature>
<sequence length="313" mass="35336">MECAREWKAGRERDQMKAGASVEAMTSERSGSAENRRRSLRQRRDVVGEREDNGSRREEERDVWGYLLASRGSVGSFGVVAATAALEKGEKGGWIWRKRKRRRWEEVGTNRGCRRAPLLPCRRVSQLQLPPPGAGRRRVAGHRRGAAALLSPASPAGLPPLASPRKRDEEKEEGDDVDYADMWGLRVATEGERGGRRRSGDGGDVRGRERRSTRRRQRERRRAGGWRDGELGVGDVRTCRVLDLGPRRRPPGERRALPIDPLSLPKAMGLLRCRKSCCLHWMNYLSPDLKCSNFTDNDDDELTIKLHTLLGNK</sequence>
<evidence type="ECO:0000313" key="3">
    <source>
        <dbReference type="Proteomes" id="UP000000763"/>
    </source>
</evidence>
<feature type="compositionally biased region" description="Basic residues" evidence="1">
    <location>
        <begin position="208"/>
        <end position="224"/>
    </location>
</feature>
<proteinExistence type="predicted"/>
<protein>
    <submittedName>
        <fullName evidence="2">Uncharacterized protein</fullName>
    </submittedName>
</protein>
<feature type="region of interest" description="Disordered" evidence="1">
    <location>
        <begin position="148"/>
        <end position="175"/>
    </location>
</feature>
<dbReference type="Proteomes" id="UP000000763">
    <property type="component" value="Chromosome 6"/>
</dbReference>
<evidence type="ECO:0000313" key="2">
    <source>
        <dbReference type="EMBL" id="BAD36192.1"/>
    </source>
</evidence>
<dbReference type="PANTHER" id="PTHR47999">
    <property type="entry name" value="TRANSCRIPTION FACTOR MYB8-RELATED-RELATED"/>
    <property type="match status" value="1"/>
</dbReference>
<name>Q69NP2_ORYSJ</name>
<dbReference type="PANTHER" id="PTHR47999:SF103">
    <property type="entry name" value="OS03G0244875 PROTEIN"/>
    <property type="match status" value="1"/>
</dbReference>
<feature type="region of interest" description="Disordered" evidence="1">
    <location>
        <begin position="1"/>
        <end position="60"/>
    </location>
</feature>
<gene>
    <name evidence="2" type="primary">OSJNBb0015B15.13</name>
</gene>
<reference evidence="3" key="2">
    <citation type="journal article" date="2008" name="Nucleic Acids Res.">
        <title>The rice annotation project database (RAP-DB): 2008 update.</title>
        <authorList>
            <consortium name="The rice annotation project (RAP)"/>
        </authorList>
    </citation>
    <scope>GENOME REANNOTATION</scope>
    <source>
        <strain evidence="3">cv. Nipponbare</strain>
    </source>
</reference>
<reference evidence="3" key="1">
    <citation type="journal article" date="2005" name="Nature">
        <title>The map-based sequence of the rice genome.</title>
        <authorList>
            <consortium name="International rice genome sequencing project (IRGSP)"/>
            <person name="Matsumoto T."/>
            <person name="Wu J."/>
            <person name="Kanamori H."/>
            <person name="Katayose Y."/>
            <person name="Fujisawa M."/>
            <person name="Namiki N."/>
            <person name="Mizuno H."/>
            <person name="Yamamoto K."/>
            <person name="Antonio B.A."/>
            <person name="Baba T."/>
            <person name="Sakata K."/>
            <person name="Nagamura Y."/>
            <person name="Aoki H."/>
            <person name="Arikawa K."/>
            <person name="Arita K."/>
            <person name="Bito T."/>
            <person name="Chiden Y."/>
            <person name="Fujitsuka N."/>
            <person name="Fukunaka R."/>
            <person name="Hamada M."/>
            <person name="Harada C."/>
            <person name="Hayashi A."/>
            <person name="Hijishita S."/>
            <person name="Honda M."/>
            <person name="Hosokawa S."/>
            <person name="Ichikawa Y."/>
            <person name="Idonuma A."/>
            <person name="Iijima M."/>
            <person name="Ikeda M."/>
            <person name="Ikeno M."/>
            <person name="Ito K."/>
            <person name="Ito S."/>
            <person name="Ito T."/>
            <person name="Ito Y."/>
            <person name="Ito Y."/>
            <person name="Iwabuchi A."/>
            <person name="Kamiya K."/>
            <person name="Karasawa W."/>
            <person name="Kurita K."/>
            <person name="Katagiri S."/>
            <person name="Kikuta A."/>
            <person name="Kobayashi H."/>
            <person name="Kobayashi N."/>
            <person name="Machita K."/>
            <person name="Maehara T."/>
            <person name="Masukawa M."/>
            <person name="Mizubayashi T."/>
            <person name="Mukai Y."/>
            <person name="Nagasaki H."/>
            <person name="Nagata Y."/>
            <person name="Naito S."/>
            <person name="Nakashima M."/>
            <person name="Nakama Y."/>
            <person name="Nakamichi Y."/>
            <person name="Nakamura M."/>
            <person name="Meguro A."/>
            <person name="Negishi M."/>
            <person name="Ohta I."/>
            <person name="Ohta T."/>
            <person name="Okamoto M."/>
            <person name="Ono N."/>
            <person name="Saji S."/>
            <person name="Sakaguchi M."/>
            <person name="Sakai K."/>
            <person name="Shibata M."/>
            <person name="Shimokawa T."/>
            <person name="Song J."/>
            <person name="Takazaki Y."/>
            <person name="Terasawa K."/>
            <person name="Tsugane M."/>
            <person name="Tsuji K."/>
            <person name="Ueda S."/>
            <person name="Waki K."/>
            <person name="Yamagata H."/>
            <person name="Yamamoto M."/>
            <person name="Yamamoto S."/>
            <person name="Yamane H."/>
            <person name="Yoshiki S."/>
            <person name="Yoshihara R."/>
            <person name="Yukawa K."/>
            <person name="Zhong H."/>
            <person name="Yano M."/>
            <person name="Yuan Q."/>
            <person name="Ouyang S."/>
            <person name="Liu J."/>
            <person name="Jones K.M."/>
            <person name="Gansberger K."/>
            <person name="Moffat K."/>
            <person name="Hill J."/>
            <person name="Bera J."/>
            <person name="Fadrosh D."/>
            <person name="Jin S."/>
            <person name="Johri S."/>
            <person name="Kim M."/>
            <person name="Overton L."/>
            <person name="Reardon M."/>
            <person name="Tsitrin T."/>
            <person name="Vuong H."/>
            <person name="Weaver B."/>
            <person name="Ciecko A."/>
            <person name="Tallon L."/>
            <person name="Jackson J."/>
            <person name="Pai G."/>
            <person name="Aken S.V."/>
            <person name="Utterback T."/>
            <person name="Reidmuller S."/>
            <person name="Feldblyum T."/>
            <person name="Hsiao J."/>
            <person name="Zismann V."/>
            <person name="Iobst S."/>
            <person name="de Vazeille A.R."/>
            <person name="Buell C.R."/>
            <person name="Ying K."/>
            <person name="Li Y."/>
            <person name="Lu T."/>
            <person name="Huang Y."/>
            <person name="Zhao Q."/>
            <person name="Feng Q."/>
            <person name="Zhang L."/>
            <person name="Zhu J."/>
            <person name="Weng Q."/>
            <person name="Mu J."/>
            <person name="Lu Y."/>
            <person name="Fan D."/>
            <person name="Liu Y."/>
            <person name="Guan J."/>
            <person name="Zhang Y."/>
            <person name="Yu S."/>
            <person name="Liu X."/>
            <person name="Zhang Y."/>
            <person name="Hong G."/>
            <person name="Han B."/>
            <person name="Choisne N."/>
            <person name="Demange N."/>
            <person name="Orjeda G."/>
            <person name="Samain S."/>
            <person name="Cattolico L."/>
            <person name="Pelletier E."/>
            <person name="Couloux A."/>
            <person name="Segurens B."/>
            <person name="Wincker P."/>
            <person name="D'Hont A."/>
            <person name="Scarpelli C."/>
            <person name="Weissenbach J."/>
            <person name="Salanoubat M."/>
            <person name="Quetier F."/>
            <person name="Yu Y."/>
            <person name="Kim H.R."/>
            <person name="Rambo T."/>
            <person name="Currie J."/>
            <person name="Collura K."/>
            <person name="Luo M."/>
            <person name="Yang T."/>
            <person name="Ammiraju J.S.S."/>
            <person name="Engler F."/>
            <person name="Soderlund C."/>
            <person name="Wing R.A."/>
            <person name="Palmer L.E."/>
            <person name="de la Bastide M."/>
            <person name="Spiegel L."/>
            <person name="Nascimento L."/>
            <person name="Zutavern T."/>
            <person name="O'Shaughnessy A."/>
            <person name="Dike S."/>
            <person name="Dedhia N."/>
            <person name="Preston R."/>
            <person name="Balija V."/>
            <person name="McCombie W.R."/>
            <person name="Chow T."/>
            <person name="Chen H."/>
            <person name="Chung M."/>
            <person name="Chen C."/>
            <person name="Shaw J."/>
            <person name="Wu H."/>
            <person name="Hsiao K."/>
            <person name="Chao Y."/>
            <person name="Chu M."/>
            <person name="Cheng C."/>
            <person name="Hour A."/>
            <person name="Lee P."/>
            <person name="Lin S."/>
            <person name="Lin Y."/>
            <person name="Liou J."/>
            <person name="Liu S."/>
            <person name="Hsing Y."/>
            <person name="Raghuvanshi S."/>
            <person name="Mohanty A."/>
            <person name="Bharti A.K."/>
            <person name="Gaur A."/>
            <person name="Gupta V."/>
            <person name="Kumar D."/>
            <person name="Ravi V."/>
            <person name="Vij S."/>
            <person name="Kapur A."/>
            <person name="Khurana P."/>
            <person name="Khurana P."/>
            <person name="Khurana J.P."/>
            <person name="Tyagi A.K."/>
            <person name="Gaikwad K."/>
            <person name="Singh A."/>
            <person name="Dalal V."/>
            <person name="Srivastava S."/>
            <person name="Dixit A."/>
            <person name="Pal A.K."/>
            <person name="Ghazi I.A."/>
            <person name="Yadav M."/>
            <person name="Pandit A."/>
            <person name="Bhargava A."/>
            <person name="Sureshbabu K."/>
            <person name="Batra K."/>
            <person name="Sharma T.R."/>
            <person name="Mohapatra T."/>
            <person name="Singh N.K."/>
            <person name="Messing J."/>
            <person name="Nelson A.B."/>
            <person name="Fuks G."/>
            <person name="Kavchok S."/>
            <person name="Keizer G."/>
            <person name="Linton E."/>
            <person name="Llaca V."/>
            <person name="Song R."/>
            <person name="Tanyolac B."/>
            <person name="Young S."/>
            <person name="Ho-Il K."/>
            <person name="Hahn J.H."/>
            <person name="Sangsakoo G."/>
            <person name="Vanavichit A."/>
            <person name="de Mattos Luiz.A.T."/>
            <person name="Zimmer P.D."/>
            <person name="Malone G."/>
            <person name="Dellagostin O."/>
            <person name="de Oliveira A.C."/>
            <person name="Bevan M."/>
            <person name="Bancroft I."/>
            <person name="Minx P."/>
            <person name="Cordum H."/>
            <person name="Wilson R."/>
            <person name="Cheng Z."/>
            <person name="Jin W."/>
            <person name="Jiang J."/>
            <person name="Leong S.A."/>
            <person name="Iwama H."/>
            <person name="Gojobori T."/>
            <person name="Itoh T."/>
            <person name="Niimura Y."/>
            <person name="Fujii Y."/>
            <person name="Habara T."/>
            <person name="Sakai H."/>
            <person name="Sato Y."/>
            <person name="Wilson G."/>
            <person name="Kumar K."/>
            <person name="McCouch S."/>
            <person name="Juretic N."/>
            <person name="Hoen D."/>
            <person name="Wright S."/>
            <person name="Bruskiewich R."/>
            <person name="Bureau T."/>
            <person name="Miyao A."/>
            <person name="Hirochika H."/>
            <person name="Nishikawa T."/>
            <person name="Kadowaki K."/>
            <person name="Sugiura M."/>
            <person name="Burr B."/>
            <person name="Sasaki T."/>
        </authorList>
    </citation>
    <scope>NUCLEOTIDE SEQUENCE [LARGE SCALE GENOMIC DNA]</scope>
    <source>
        <strain evidence="3">cv. Nipponbare</strain>
    </source>
</reference>
<dbReference type="AlphaFoldDB" id="Q69NP2"/>